<comment type="caution">
    <text evidence="2">The sequence shown here is derived from an EMBL/GenBank/DDBJ whole genome shotgun (WGS) entry which is preliminary data.</text>
</comment>
<evidence type="ECO:0000313" key="2">
    <source>
        <dbReference type="EMBL" id="GCF11777.1"/>
    </source>
</evidence>
<dbReference type="AlphaFoldDB" id="A0A5A5TK09"/>
<reference evidence="2 3" key="1">
    <citation type="submission" date="2019-01" db="EMBL/GenBank/DDBJ databases">
        <title>Draft genome sequence of Dictyobacter sp. Uno17.</title>
        <authorList>
            <person name="Wang C.M."/>
            <person name="Zheng Y."/>
            <person name="Sakai Y."/>
            <person name="Abe K."/>
            <person name="Yokota A."/>
            <person name="Yabe S."/>
        </authorList>
    </citation>
    <scope>NUCLEOTIDE SEQUENCE [LARGE SCALE GENOMIC DNA]</scope>
    <source>
        <strain evidence="2 3">Uno17</strain>
    </source>
</reference>
<dbReference type="RefSeq" id="WP_149404577.1">
    <property type="nucleotide sequence ID" value="NZ_BIXY01000145.1"/>
</dbReference>
<feature type="transmembrane region" description="Helical" evidence="1">
    <location>
        <begin position="36"/>
        <end position="55"/>
    </location>
</feature>
<proteinExistence type="predicted"/>
<keyword evidence="1" id="KW-0812">Transmembrane</keyword>
<sequence length="71" mass="7985">MKNKTLAYLSGSLIIAIVTIWAIMQHAQEIGNFWAYARWGLLFAAVLSILYLSSVQGMPPCSKDRSERRTP</sequence>
<keyword evidence="1" id="KW-0472">Membrane</keyword>
<feature type="transmembrane region" description="Helical" evidence="1">
    <location>
        <begin position="7"/>
        <end position="24"/>
    </location>
</feature>
<dbReference type="EMBL" id="BIXY01000145">
    <property type="protein sequence ID" value="GCF11777.1"/>
    <property type="molecule type" value="Genomic_DNA"/>
</dbReference>
<organism evidence="2 3">
    <name type="scientific">Dictyobacter arantiisoli</name>
    <dbReference type="NCBI Taxonomy" id="2014874"/>
    <lineage>
        <taxon>Bacteria</taxon>
        <taxon>Bacillati</taxon>
        <taxon>Chloroflexota</taxon>
        <taxon>Ktedonobacteria</taxon>
        <taxon>Ktedonobacterales</taxon>
        <taxon>Dictyobacteraceae</taxon>
        <taxon>Dictyobacter</taxon>
    </lineage>
</organism>
<protein>
    <submittedName>
        <fullName evidence="2">Uncharacterized protein</fullName>
    </submittedName>
</protein>
<evidence type="ECO:0000313" key="3">
    <source>
        <dbReference type="Proteomes" id="UP000322530"/>
    </source>
</evidence>
<evidence type="ECO:0000256" key="1">
    <source>
        <dbReference type="SAM" id="Phobius"/>
    </source>
</evidence>
<keyword evidence="3" id="KW-1185">Reference proteome</keyword>
<dbReference type="Proteomes" id="UP000322530">
    <property type="component" value="Unassembled WGS sequence"/>
</dbReference>
<accession>A0A5A5TK09</accession>
<name>A0A5A5TK09_9CHLR</name>
<keyword evidence="1" id="KW-1133">Transmembrane helix</keyword>
<gene>
    <name evidence="2" type="ORF">KDI_53410</name>
</gene>